<protein>
    <submittedName>
        <fullName evidence="2">Uncharacterized protein</fullName>
    </submittedName>
</protein>
<gene>
    <name evidence="2" type="ORF">JMUB3870_2109</name>
</gene>
<proteinExistence type="predicted"/>
<organism evidence="2 3">
    <name type="scientific">Leptotrichia trevisanii</name>
    <dbReference type="NCBI Taxonomy" id="109328"/>
    <lineage>
        <taxon>Bacteria</taxon>
        <taxon>Fusobacteriati</taxon>
        <taxon>Fusobacteriota</taxon>
        <taxon>Fusobacteriia</taxon>
        <taxon>Fusobacteriales</taxon>
        <taxon>Leptotrichiaceae</taxon>
        <taxon>Leptotrichia</taxon>
    </lineage>
</organism>
<dbReference type="AlphaFoldDB" id="A0A510K458"/>
<feature type="region of interest" description="Disordered" evidence="1">
    <location>
        <begin position="48"/>
        <end position="77"/>
    </location>
</feature>
<evidence type="ECO:0000313" key="3">
    <source>
        <dbReference type="Proteomes" id="UP000422644"/>
    </source>
</evidence>
<name>A0A510K458_9FUSO</name>
<dbReference type="Proteomes" id="UP000422644">
    <property type="component" value="Chromosome"/>
</dbReference>
<evidence type="ECO:0000313" key="2">
    <source>
        <dbReference type="EMBL" id="BBM45987.1"/>
    </source>
</evidence>
<accession>A0A510K458</accession>
<keyword evidence="3" id="KW-1185">Reference proteome</keyword>
<feature type="compositionally biased region" description="Basic and acidic residues" evidence="1">
    <location>
        <begin position="48"/>
        <end position="61"/>
    </location>
</feature>
<sequence>MFRNLVDITEPIYRKINEKKAKYLIYDTSGIELPVKENNPKFLETKLNETKKLSSTKKDSSDSTSAKSNVYLLPFMK</sequence>
<reference evidence="2 3" key="1">
    <citation type="submission" date="2019-07" db="EMBL/GenBank/DDBJ databases">
        <title>Complete Genome Sequence of Leptotrichia trevisanii Strain JMUB3870.</title>
        <authorList>
            <person name="Watanabe S."/>
            <person name="Cui L."/>
        </authorList>
    </citation>
    <scope>NUCLEOTIDE SEQUENCE [LARGE SCALE GENOMIC DNA]</scope>
    <source>
        <strain evidence="2 3">JMUB3870</strain>
    </source>
</reference>
<dbReference type="EMBL" id="AP019831">
    <property type="protein sequence ID" value="BBM45987.1"/>
    <property type="molecule type" value="Genomic_DNA"/>
</dbReference>
<evidence type="ECO:0000256" key="1">
    <source>
        <dbReference type="SAM" id="MobiDB-lite"/>
    </source>
</evidence>